<evidence type="ECO:0000256" key="4">
    <source>
        <dbReference type="ARBA" id="ARBA00022702"/>
    </source>
</evidence>
<reference evidence="9" key="1">
    <citation type="submission" date="2012-07" db="EMBL/GenBank/DDBJ databases">
        <title>Genome of the Chinese tree shrew, a rising model animal genetically related to primates.</title>
        <authorList>
            <person name="Zhang G."/>
            <person name="Fan Y."/>
            <person name="Yao Y."/>
            <person name="Huang Z."/>
        </authorList>
    </citation>
    <scope>NUCLEOTIDE SEQUENCE [LARGE SCALE GENOMIC DNA]</scope>
</reference>
<dbReference type="STRING" id="246437.L8XZ67"/>
<dbReference type="GO" id="GO:0042742">
    <property type="term" value="P:defense response to bacterium"/>
    <property type="evidence" value="ECO:0007669"/>
    <property type="project" value="TreeGrafter"/>
</dbReference>
<evidence type="ECO:0000256" key="1">
    <source>
        <dbReference type="ARBA" id="ARBA00004613"/>
    </source>
</evidence>
<dbReference type="Proteomes" id="UP000011518">
    <property type="component" value="Unassembled WGS sequence"/>
</dbReference>
<comment type="subcellular location">
    <subcellularLocation>
        <location evidence="1">Secreted</location>
    </subcellularLocation>
</comment>
<comment type="similarity">
    <text evidence="2">Belongs to the hepcidin family.</text>
</comment>
<keyword evidence="4" id="KW-0372">Hormone</keyword>
<name>L8XZ67_TUPCH</name>
<dbReference type="OrthoDB" id="9428792at2759"/>
<dbReference type="GO" id="GO:0005615">
    <property type="term" value="C:extracellular space"/>
    <property type="evidence" value="ECO:0007669"/>
    <property type="project" value="TreeGrafter"/>
</dbReference>
<dbReference type="GO" id="GO:0034760">
    <property type="term" value="P:negative regulation of iron ion transmembrane transport"/>
    <property type="evidence" value="ECO:0007669"/>
    <property type="project" value="TreeGrafter"/>
</dbReference>
<evidence type="ECO:0000256" key="3">
    <source>
        <dbReference type="ARBA" id="ARBA00022525"/>
    </source>
</evidence>
<dbReference type="PANTHER" id="PTHR16877">
    <property type="entry name" value="HEPCIDIN"/>
    <property type="match status" value="1"/>
</dbReference>
<dbReference type="InterPro" id="IPR010500">
    <property type="entry name" value="Hepcidin"/>
</dbReference>
<dbReference type="Pfam" id="PF06446">
    <property type="entry name" value="Hepcidin"/>
    <property type="match status" value="1"/>
</dbReference>
<accession>L8XZ67</accession>
<proteinExistence type="inferred from homology"/>
<evidence type="ECO:0000256" key="6">
    <source>
        <dbReference type="ARBA" id="ARBA00023157"/>
    </source>
</evidence>
<organism evidence="8 9">
    <name type="scientific">Tupaia chinensis</name>
    <name type="common">Chinese tree shrew</name>
    <name type="synonym">Tupaia belangeri chinensis</name>
    <dbReference type="NCBI Taxonomy" id="246437"/>
    <lineage>
        <taxon>Eukaryota</taxon>
        <taxon>Metazoa</taxon>
        <taxon>Chordata</taxon>
        <taxon>Craniata</taxon>
        <taxon>Vertebrata</taxon>
        <taxon>Euteleostomi</taxon>
        <taxon>Mammalia</taxon>
        <taxon>Eutheria</taxon>
        <taxon>Euarchontoglires</taxon>
        <taxon>Scandentia</taxon>
        <taxon>Tupaiidae</taxon>
        <taxon>Tupaia</taxon>
    </lineage>
</organism>
<keyword evidence="6" id="KW-1015">Disulfide bond</keyword>
<dbReference type="KEGG" id="tup:102476097"/>
<dbReference type="InParanoid" id="L8XZ67"/>
<dbReference type="EMBL" id="KB370713">
    <property type="protein sequence ID" value="ELV09358.1"/>
    <property type="molecule type" value="Genomic_DNA"/>
</dbReference>
<dbReference type="eggNOG" id="ENOG502T0FU">
    <property type="taxonomic scope" value="Eukaryota"/>
</dbReference>
<evidence type="ECO:0000256" key="5">
    <source>
        <dbReference type="ARBA" id="ARBA00022729"/>
    </source>
</evidence>
<dbReference type="PANTHER" id="PTHR16877:SF0">
    <property type="entry name" value="HEPCIDIN"/>
    <property type="match status" value="1"/>
</dbReference>
<dbReference type="FunCoup" id="L8XZ67">
    <property type="interactions" value="177"/>
</dbReference>
<dbReference type="GO" id="GO:0005179">
    <property type="term" value="F:hormone activity"/>
    <property type="evidence" value="ECO:0007669"/>
    <property type="project" value="UniProtKB-KW"/>
</dbReference>
<keyword evidence="9" id="KW-1185">Reference proteome</keyword>
<feature type="signal peptide" evidence="7">
    <location>
        <begin position="1"/>
        <end position="23"/>
    </location>
</feature>
<evidence type="ECO:0000313" key="8">
    <source>
        <dbReference type="EMBL" id="ELV09358.1"/>
    </source>
</evidence>
<reference evidence="9" key="2">
    <citation type="journal article" date="2013" name="Nat. Commun.">
        <title>Genome of the Chinese tree shrew.</title>
        <authorList>
            <person name="Fan Y."/>
            <person name="Huang Z.Y."/>
            <person name="Cao C.C."/>
            <person name="Chen C.S."/>
            <person name="Chen Y.X."/>
            <person name="Fan D.D."/>
            <person name="He J."/>
            <person name="Hou H.L."/>
            <person name="Hu L."/>
            <person name="Hu X.T."/>
            <person name="Jiang X.T."/>
            <person name="Lai R."/>
            <person name="Lang Y.S."/>
            <person name="Liang B."/>
            <person name="Liao S.G."/>
            <person name="Mu D."/>
            <person name="Ma Y.Y."/>
            <person name="Niu Y.Y."/>
            <person name="Sun X.Q."/>
            <person name="Xia J.Q."/>
            <person name="Xiao J."/>
            <person name="Xiong Z.Q."/>
            <person name="Xu L."/>
            <person name="Yang L."/>
            <person name="Zhang Y."/>
            <person name="Zhao W."/>
            <person name="Zhao X.D."/>
            <person name="Zheng Y.T."/>
            <person name="Zhou J.M."/>
            <person name="Zhu Y.B."/>
            <person name="Zhang G.J."/>
            <person name="Wang J."/>
            <person name="Yao Y.G."/>
        </authorList>
    </citation>
    <scope>NUCLEOTIDE SEQUENCE [LARGE SCALE GENOMIC DNA]</scope>
</reference>
<keyword evidence="5 7" id="KW-0732">Signal</keyword>
<gene>
    <name evidence="8" type="ORF">TREES_T100004869</name>
</gene>
<sequence>MTLSTQIRAACLLLLLLSSLTAGSTFQQPTGQLADRQPQDSARSTASLTPLFQNRGKRDTHFPVCHFCCNCCSKPGCGICCLL</sequence>
<evidence type="ECO:0000256" key="7">
    <source>
        <dbReference type="SAM" id="SignalP"/>
    </source>
</evidence>
<keyword evidence="3" id="KW-0964">Secreted</keyword>
<evidence type="ECO:0000256" key="2">
    <source>
        <dbReference type="ARBA" id="ARBA00008022"/>
    </source>
</evidence>
<feature type="chain" id="PRO_5003998119" evidence="7">
    <location>
        <begin position="24"/>
        <end position="83"/>
    </location>
</feature>
<dbReference type="AlphaFoldDB" id="L8XZ67"/>
<dbReference type="GO" id="GO:0006879">
    <property type="term" value="P:intracellular iron ion homeostasis"/>
    <property type="evidence" value="ECO:0007669"/>
    <property type="project" value="InterPro"/>
</dbReference>
<evidence type="ECO:0000313" key="9">
    <source>
        <dbReference type="Proteomes" id="UP000011518"/>
    </source>
</evidence>
<protein>
    <submittedName>
        <fullName evidence="8">Hepcidin</fullName>
    </submittedName>
</protein>